<reference evidence="2" key="1">
    <citation type="submission" date="2021-02" db="EMBL/GenBank/DDBJ databases">
        <authorList>
            <person name="Han P."/>
        </authorList>
    </citation>
    <scope>NUCLEOTIDE SEQUENCE</scope>
    <source>
        <strain evidence="2">Candidatus Nitrosotenuis uzonensis 5A</strain>
    </source>
</reference>
<keyword evidence="1" id="KW-1133">Transmembrane helix</keyword>
<sequence>MMLPALVAILGSFTCITAYADVWIPENEFAGYFDSSGIYTVVGAVKNTESYAVTPTVNILVNDGGKTVLASHTLPTVFPNKDIPFRIHMPEIRSHNVVLESPSIKFVKDETKMPSNIQIIYDKTLVKHEDGHLTGKIINQGNRTEYNIKVYALIHASDHSVIDVGKNIEKIEKIEPGQTVDFTMYPDPLVSSEVSYYSCFAIGDETIVPLYAMRGEERFDFRYDSTASFSVIGFDSTGSSLSIYGINSFKVPTYVNFEFPRTSDSEKFDVLVNEKPIKFIQSLDEEGNWHVAFDVDGASQNNILISGFKSQNNVQQEQTGLTSDTQGYLALLVIPAAAAIGASLYLRQRKLKAKV</sequence>
<feature type="transmembrane region" description="Helical" evidence="1">
    <location>
        <begin position="327"/>
        <end position="346"/>
    </location>
</feature>
<evidence type="ECO:0000256" key="1">
    <source>
        <dbReference type="SAM" id="Phobius"/>
    </source>
</evidence>
<keyword evidence="1" id="KW-0472">Membrane</keyword>
<proteinExistence type="predicted"/>
<gene>
    <name evidence="2" type="ORF">NUZ5A_50751</name>
</gene>
<accession>A0A812F514</accession>
<dbReference type="AlphaFoldDB" id="A0A812F514"/>
<dbReference type="EMBL" id="CAJNAQ010000005">
    <property type="protein sequence ID" value="CAE6498119.1"/>
    <property type="molecule type" value="Genomic_DNA"/>
</dbReference>
<keyword evidence="1" id="KW-0812">Transmembrane</keyword>
<name>A0A812F514_9ARCH</name>
<organism evidence="2 3">
    <name type="scientific">Candidatus Nitrosotenuis uzonensis</name>
    <dbReference type="NCBI Taxonomy" id="1407055"/>
    <lineage>
        <taxon>Archaea</taxon>
        <taxon>Nitrososphaerota</taxon>
        <taxon>Candidatus Nitrosotenuis</taxon>
    </lineage>
</organism>
<protein>
    <submittedName>
        <fullName evidence="2">Uncharacterized protein</fullName>
    </submittedName>
</protein>
<evidence type="ECO:0000313" key="2">
    <source>
        <dbReference type="EMBL" id="CAE6498119.1"/>
    </source>
</evidence>
<comment type="caution">
    <text evidence="2">The sequence shown here is derived from an EMBL/GenBank/DDBJ whole genome shotgun (WGS) entry which is preliminary data.</text>
</comment>
<dbReference type="Proteomes" id="UP000655759">
    <property type="component" value="Unassembled WGS sequence"/>
</dbReference>
<dbReference type="RefSeq" id="WP_205099905.1">
    <property type="nucleotide sequence ID" value="NZ_CAJNAQ010000005.1"/>
</dbReference>
<evidence type="ECO:0000313" key="3">
    <source>
        <dbReference type="Proteomes" id="UP000655759"/>
    </source>
</evidence>